<evidence type="ECO:0000256" key="2">
    <source>
        <dbReference type="SAM" id="MobiDB-lite"/>
    </source>
</evidence>
<feature type="region of interest" description="Disordered" evidence="2">
    <location>
        <begin position="513"/>
        <end position="543"/>
    </location>
</feature>
<dbReference type="Proteomes" id="UP000030763">
    <property type="component" value="Unassembled WGS sequence"/>
</dbReference>
<dbReference type="RefSeq" id="XP_013335983.1">
    <property type="nucleotide sequence ID" value="XM_013480529.1"/>
</dbReference>
<reference evidence="3" key="1">
    <citation type="submission" date="2013-10" db="EMBL/GenBank/DDBJ databases">
        <title>Genomic analysis of the causative agents of coccidiosis in chickens.</title>
        <authorList>
            <person name="Reid A.J."/>
            <person name="Blake D."/>
            <person name="Billington K."/>
            <person name="Browne H."/>
            <person name="Dunn M."/>
            <person name="Hung S."/>
            <person name="Kawahara F."/>
            <person name="Miranda-Saavedra D."/>
            <person name="Mourier T."/>
            <person name="Nagra H."/>
            <person name="Otto T.D."/>
            <person name="Rawlings N."/>
            <person name="Sanchez A."/>
            <person name="Sanders M."/>
            <person name="Subramaniam C."/>
            <person name="Tay Y."/>
            <person name="Dear P."/>
            <person name="Doerig C."/>
            <person name="Gruber A."/>
            <person name="Parkinson J."/>
            <person name="Shirley M."/>
            <person name="Wan K.L."/>
            <person name="Berriman M."/>
            <person name="Tomley F."/>
            <person name="Pain A."/>
        </authorList>
    </citation>
    <scope>NUCLEOTIDE SEQUENCE [LARGE SCALE GENOMIC DNA]</scope>
    <source>
        <strain evidence="3">Weybridge</strain>
    </source>
</reference>
<protein>
    <recommendedName>
        <fullName evidence="5">Proteophosphoglycan ppg4, related</fullName>
    </recommendedName>
</protein>
<feature type="region of interest" description="Disordered" evidence="2">
    <location>
        <begin position="1402"/>
        <end position="1422"/>
    </location>
</feature>
<feature type="region of interest" description="Disordered" evidence="2">
    <location>
        <begin position="160"/>
        <end position="193"/>
    </location>
</feature>
<dbReference type="OrthoDB" id="346296at2759"/>
<reference evidence="3" key="2">
    <citation type="submission" date="2013-10" db="EMBL/GenBank/DDBJ databases">
        <authorList>
            <person name="Aslett M."/>
        </authorList>
    </citation>
    <scope>NUCLEOTIDE SEQUENCE [LARGE SCALE GENOMIC DNA]</scope>
    <source>
        <strain evidence="3">Weybridge</strain>
    </source>
</reference>
<feature type="compositionally biased region" description="Basic and acidic residues" evidence="2">
    <location>
        <begin position="723"/>
        <end position="742"/>
    </location>
</feature>
<feature type="compositionally biased region" description="Basic and acidic residues" evidence="2">
    <location>
        <begin position="1"/>
        <end position="20"/>
    </location>
</feature>
<feature type="compositionally biased region" description="Low complexity" evidence="2">
    <location>
        <begin position="309"/>
        <end position="319"/>
    </location>
</feature>
<keyword evidence="1" id="KW-0175">Coiled coil</keyword>
<organism evidence="3 4">
    <name type="scientific">Eimeria maxima</name>
    <name type="common">Coccidian parasite</name>
    <dbReference type="NCBI Taxonomy" id="5804"/>
    <lineage>
        <taxon>Eukaryota</taxon>
        <taxon>Sar</taxon>
        <taxon>Alveolata</taxon>
        <taxon>Apicomplexa</taxon>
        <taxon>Conoidasida</taxon>
        <taxon>Coccidia</taxon>
        <taxon>Eucoccidiorida</taxon>
        <taxon>Eimeriorina</taxon>
        <taxon>Eimeriidae</taxon>
        <taxon>Eimeria</taxon>
    </lineage>
</organism>
<sequence length="1479" mass="159291">EKEMLEEKLRSAEDKAKTAEAARQQLQGEAHLSASALRQRILELEEDKKRQEAEAEENEALILQLQGRLEEKVQQVTILEVKNKQQARLLHQVRGVRNSLMQVLQESKETETVQGVPTTSVAASVREPEIMKLKAGMKAALAHIKDLECFIDEMRKEQRRGVHPRYEISAASGDSSARSLHSRQIDEPCRRPLRALPTLGDELEKLGGASEIGHGREVPGSAIKKGVGRETESSPSGEPDTPPHCEESRVAGEEASDEAGSPTSAANFEAPLSKQPSIREQIVTVEKQKAVASKVCGADPSRVRRPRTARAGTTGDAASFASLRSEPSTIDAVSKEPTSSASLPEVEDIFDPLDLLKSEDATEADAQESLAVNDRLSRTSHAAQRVLSADRTKPISSKSRPYLVHRSAADAARSSNASELPPSRVSPKMSDGHSFSSGGFEMPDGGRRCRSRATESDVSNEHQDGVIEPSMSVPSQEAGSALGGPRISSFRDKSDSLASFASEGKFLMLAAPSEAKKSPTASAGRRVEDRLHSSKTDLAPRGLGPSTLSGMFSMLGACAAVTGNAQRRPAGSTEAENGAIKNTRSAGGEESSKPKHKQPSRLSAAATAAISTKDVSEFRSLRRVSHVEPPEESSADRFTARTSGSTEKSDLAALRGDPASDESLLTGRDQWSKTSPSPKAGHARARRTVSLGITEMPDDIKGRDALEQPKAQLSVAAVVSSEGGKEHSGGKGHHLHDSEVARSPRASSSFPKGPPGTGIEKKLPSESGSPTSSLRKRAGVLAASETCRSIGDANTQRTPRSRSSSSEPPSGKASSSHGVPTNQQTREPKTPHETRNTEAQGQQQRSHSGSMAYQGTECEGQLQTLRRQVPSVEDQASQQDGLEQCDRVGLRTDGISEGRSGDKLRPNQLFPHDMKDECAKRQDEQAASAAALLAAAAGVVDASLQQHQQMIQRQQEHHEDLQRAQQRRIDMLQEQLEHLQKAKDEQRESGEQEQKKLIHALQSKLEELQKRQEQREQDFQDAQRKLQEELEVQLKQKLEELRCSPRRTNIEAGTSCSVGQNDIHASYSRRHDTDIRNNHGLRAGYQHAASGGTNSFENNTGEQALHPHPMQENGGKRLPDVHPFTAVSENFAGVNAKRLNQFPSSGKMEDGTLNTMPWHRGGQEPQGCAGRMGLHNAATDSQGQPTTDASGGYMCGNNDRCSDSDDASSCASSSLMGSQCGVPTNSCSFEDAPTATSSSFISQSTTPAVCSSAPSQRGNYLASEGQSDRQMYAAGGDRLVSQSIGTHRRENVLRRNNIPNSQSSEPISATPQYVPINAGQADPLLPPRVVHRISSSTDSLWSPKASKNHAAGMGERAPCCSTACTSRPHAYSSANSSAGTTTLSAGYRAGSQEKLLRGEFGYCSGSPHHPPDQDPGPRGSVAGSGIFTLPYIKITAAAHERKPVQTSFNRFSGSNFSPEQYNSPAHRFAQLARFRHETF</sequence>
<feature type="compositionally biased region" description="Basic and acidic residues" evidence="2">
    <location>
        <begin position="826"/>
        <end position="836"/>
    </location>
</feature>
<feature type="compositionally biased region" description="Polar residues" evidence="2">
    <location>
        <begin position="1178"/>
        <end position="1189"/>
    </location>
</feature>
<gene>
    <name evidence="3" type="ORF">EMWEY_00021480</name>
</gene>
<feature type="region of interest" description="Disordered" evidence="2">
    <location>
        <begin position="207"/>
        <end position="488"/>
    </location>
</feature>
<feature type="compositionally biased region" description="Low complexity" evidence="2">
    <location>
        <begin position="409"/>
        <end position="418"/>
    </location>
</feature>
<dbReference type="EMBL" id="HG720308">
    <property type="protein sequence ID" value="CDJ59335.1"/>
    <property type="molecule type" value="Genomic_DNA"/>
</dbReference>
<dbReference type="GeneID" id="25336134"/>
<feature type="region of interest" description="Disordered" evidence="2">
    <location>
        <begin position="566"/>
        <end position="884"/>
    </location>
</feature>
<evidence type="ECO:0000256" key="1">
    <source>
        <dbReference type="SAM" id="Coils"/>
    </source>
</evidence>
<feature type="compositionally biased region" description="Basic and acidic residues" evidence="2">
    <location>
        <begin position="444"/>
        <end position="465"/>
    </location>
</feature>
<dbReference type="OMA" id="QQEHHED"/>
<keyword evidence="4" id="KW-1185">Reference proteome</keyword>
<feature type="compositionally biased region" description="Polar residues" evidence="2">
    <location>
        <begin position="837"/>
        <end position="853"/>
    </location>
</feature>
<evidence type="ECO:0000313" key="4">
    <source>
        <dbReference type="Proteomes" id="UP000030763"/>
    </source>
</evidence>
<feature type="region of interest" description="Disordered" evidence="2">
    <location>
        <begin position="1231"/>
        <end position="1265"/>
    </location>
</feature>
<dbReference type="VEuPathDB" id="ToxoDB:EMWEY_00021480"/>
<feature type="non-terminal residue" evidence="3">
    <location>
        <position position="1"/>
    </location>
</feature>
<feature type="compositionally biased region" description="Low complexity" evidence="2">
    <location>
        <begin position="797"/>
        <end position="816"/>
    </location>
</feature>
<proteinExistence type="predicted"/>
<evidence type="ECO:0008006" key="5">
    <source>
        <dbReference type="Google" id="ProtNLM"/>
    </source>
</evidence>
<feature type="compositionally biased region" description="Basic and acidic residues" evidence="2">
    <location>
        <begin position="698"/>
        <end position="707"/>
    </location>
</feature>
<feature type="compositionally biased region" description="Polar residues" evidence="2">
    <location>
        <begin position="1091"/>
        <end position="1102"/>
    </location>
</feature>
<feature type="coiled-coil region" evidence="1">
    <location>
        <begin position="944"/>
        <end position="1029"/>
    </location>
</feature>
<feature type="region of interest" description="Disordered" evidence="2">
    <location>
        <begin position="1164"/>
        <end position="1191"/>
    </location>
</feature>
<feature type="compositionally biased region" description="Basic and acidic residues" evidence="2">
    <location>
        <begin position="525"/>
        <end position="535"/>
    </location>
</feature>
<accession>U6MCD7</accession>
<feature type="compositionally biased region" description="Basic and acidic residues" evidence="2">
    <location>
        <begin position="241"/>
        <end position="252"/>
    </location>
</feature>
<name>U6MCD7_EIMMA</name>
<feature type="region of interest" description="Disordered" evidence="2">
    <location>
        <begin position="1086"/>
        <end position="1115"/>
    </location>
</feature>
<feature type="region of interest" description="Disordered" evidence="2">
    <location>
        <begin position="1"/>
        <end position="31"/>
    </location>
</feature>
<feature type="compositionally biased region" description="Basic and acidic residues" evidence="2">
    <location>
        <begin position="614"/>
        <end position="639"/>
    </location>
</feature>
<evidence type="ECO:0000313" key="3">
    <source>
        <dbReference type="EMBL" id="CDJ59335.1"/>
    </source>
</evidence>